<evidence type="ECO:0000256" key="1">
    <source>
        <dbReference type="SAM" id="MobiDB-lite"/>
    </source>
</evidence>
<feature type="region of interest" description="Disordered" evidence="1">
    <location>
        <begin position="24"/>
        <end position="49"/>
    </location>
</feature>
<dbReference type="EMBL" id="CAWUPB010001173">
    <property type="protein sequence ID" value="CAK7346309.1"/>
    <property type="molecule type" value="Genomic_DNA"/>
</dbReference>
<dbReference type="Proteomes" id="UP001314170">
    <property type="component" value="Unassembled WGS sequence"/>
</dbReference>
<feature type="compositionally biased region" description="Polar residues" evidence="1">
    <location>
        <begin position="31"/>
        <end position="42"/>
    </location>
</feature>
<dbReference type="AlphaFoldDB" id="A0AAV1S8S4"/>
<proteinExistence type="predicted"/>
<evidence type="ECO:0000313" key="2">
    <source>
        <dbReference type="EMBL" id="CAK7346309.1"/>
    </source>
</evidence>
<organism evidence="2 3">
    <name type="scientific">Dovyalis caffra</name>
    <dbReference type="NCBI Taxonomy" id="77055"/>
    <lineage>
        <taxon>Eukaryota</taxon>
        <taxon>Viridiplantae</taxon>
        <taxon>Streptophyta</taxon>
        <taxon>Embryophyta</taxon>
        <taxon>Tracheophyta</taxon>
        <taxon>Spermatophyta</taxon>
        <taxon>Magnoliopsida</taxon>
        <taxon>eudicotyledons</taxon>
        <taxon>Gunneridae</taxon>
        <taxon>Pentapetalae</taxon>
        <taxon>rosids</taxon>
        <taxon>fabids</taxon>
        <taxon>Malpighiales</taxon>
        <taxon>Salicaceae</taxon>
        <taxon>Flacourtieae</taxon>
        <taxon>Dovyalis</taxon>
    </lineage>
</organism>
<reference evidence="2 3" key="1">
    <citation type="submission" date="2024-01" db="EMBL/GenBank/DDBJ databases">
        <authorList>
            <person name="Waweru B."/>
        </authorList>
    </citation>
    <scope>NUCLEOTIDE SEQUENCE [LARGE SCALE GENOMIC DNA]</scope>
</reference>
<comment type="caution">
    <text evidence="2">The sequence shown here is derived from an EMBL/GenBank/DDBJ whole genome shotgun (WGS) entry which is preliminary data.</text>
</comment>
<keyword evidence="3" id="KW-1185">Reference proteome</keyword>
<name>A0AAV1S8S4_9ROSI</name>
<gene>
    <name evidence="2" type="ORF">DCAF_LOCUS18982</name>
</gene>
<accession>A0AAV1S8S4</accession>
<evidence type="ECO:0000313" key="3">
    <source>
        <dbReference type="Proteomes" id="UP001314170"/>
    </source>
</evidence>
<sequence>MFLPSKKLREGKVSSPEVIAGMLLRSRSKTLRSQDGRGSSGQEPKHESTLHWPAFEGDSFYIDSAHCMGSPPA</sequence>
<protein>
    <submittedName>
        <fullName evidence="2">Uncharacterized protein</fullName>
    </submittedName>
</protein>